<protein>
    <submittedName>
        <fullName evidence="1">Uncharacterized protein</fullName>
    </submittedName>
</protein>
<evidence type="ECO:0000313" key="1">
    <source>
        <dbReference type="EMBL" id="KAI8019032.1"/>
    </source>
</evidence>
<sequence length="144" mass="16635">MLTSETVAVKVLAIDSNQGAKEFQTKLAEASKTQFSRDYSDHFALVRAYEGWKEVERDVAGYEYCWKNFLSAQSMKAIDTLRREFYFSLKEYVLNFNARFLIVEPDPGHTKLHISKEGLEAIQRITTLIAIVDVSLRLIFLNIY</sequence>
<comment type="caution">
    <text evidence="1">The sequence shown here is derived from an EMBL/GenBank/DDBJ whole genome shotgun (WGS) entry which is preliminary data.</text>
</comment>
<reference evidence="1 2" key="1">
    <citation type="journal article" date="2022" name="Plant J.">
        <title>Chromosome-level genome of Camellia lanceoleosa provides a valuable resource for understanding genome evolution and self-incompatibility.</title>
        <authorList>
            <person name="Gong W."/>
            <person name="Xiao S."/>
            <person name="Wang L."/>
            <person name="Liao Z."/>
            <person name="Chang Y."/>
            <person name="Mo W."/>
            <person name="Hu G."/>
            <person name="Li W."/>
            <person name="Zhao G."/>
            <person name="Zhu H."/>
            <person name="Hu X."/>
            <person name="Ji K."/>
            <person name="Xiang X."/>
            <person name="Song Q."/>
            <person name="Yuan D."/>
            <person name="Jin S."/>
            <person name="Zhang L."/>
        </authorList>
    </citation>
    <scope>NUCLEOTIDE SEQUENCE [LARGE SCALE GENOMIC DNA]</scope>
    <source>
        <strain evidence="1">SQ_2022a</strain>
    </source>
</reference>
<proteinExistence type="predicted"/>
<name>A0ACC0I2Q1_9ERIC</name>
<gene>
    <name evidence="1" type="ORF">LOK49_LG04G00493</name>
</gene>
<accession>A0ACC0I2Q1</accession>
<dbReference type="Proteomes" id="UP001060215">
    <property type="component" value="Chromosome 2"/>
</dbReference>
<evidence type="ECO:0000313" key="2">
    <source>
        <dbReference type="Proteomes" id="UP001060215"/>
    </source>
</evidence>
<organism evidence="1 2">
    <name type="scientific">Camellia lanceoleosa</name>
    <dbReference type="NCBI Taxonomy" id="1840588"/>
    <lineage>
        <taxon>Eukaryota</taxon>
        <taxon>Viridiplantae</taxon>
        <taxon>Streptophyta</taxon>
        <taxon>Embryophyta</taxon>
        <taxon>Tracheophyta</taxon>
        <taxon>Spermatophyta</taxon>
        <taxon>Magnoliopsida</taxon>
        <taxon>eudicotyledons</taxon>
        <taxon>Gunneridae</taxon>
        <taxon>Pentapetalae</taxon>
        <taxon>asterids</taxon>
        <taxon>Ericales</taxon>
        <taxon>Theaceae</taxon>
        <taxon>Camellia</taxon>
    </lineage>
</organism>
<dbReference type="EMBL" id="CM045759">
    <property type="protein sequence ID" value="KAI8019032.1"/>
    <property type="molecule type" value="Genomic_DNA"/>
</dbReference>
<keyword evidence="2" id="KW-1185">Reference proteome</keyword>